<organism evidence="3 4">
    <name type="scientific">Cyclotella cryptica</name>
    <dbReference type="NCBI Taxonomy" id="29204"/>
    <lineage>
        <taxon>Eukaryota</taxon>
        <taxon>Sar</taxon>
        <taxon>Stramenopiles</taxon>
        <taxon>Ochrophyta</taxon>
        <taxon>Bacillariophyta</taxon>
        <taxon>Coscinodiscophyceae</taxon>
        <taxon>Thalassiosirophycidae</taxon>
        <taxon>Stephanodiscales</taxon>
        <taxon>Stephanodiscaceae</taxon>
        <taxon>Cyclotella</taxon>
    </lineage>
</organism>
<proteinExistence type="predicted"/>
<comment type="caution">
    <text evidence="3">The sequence shown here is derived from an EMBL/GenBank/DDBJ whole genome shotgun (WGS) entry which is preliminary data.</text>
</comment>
<dbReference type="EMBL" id="JABMIG020000073">
    <property type="protein sequence ID" value="KAL3795212.1"/>
    <property type="molecule type" value="Genomic_DNA"/>
</dbReference>
<gene>
    <name evidence="3" type="ORF">HJC23_008297</name>
</gene>
<evidence type="ECO:0000256" key="1">
    <source>
        <dbReference type="SAM" id="Coils"/>
    </source>
</evidence>
<protein>
    <submittedName>
        <fullName evidence="3">Uncharacterized protein</fullName>
    </submittedName>
</protein>
<keyword evidence="4" id="KW-1185">Reference proteome</keyword>
<feature type="region of interest" description="Disordered" evidence="2">
    <location>
        <begin position="359"/>
        <end position="389"/>
    </location>
</feature>
<dbReference type="AlphaFoldDB" id="A0ABD3Q541"/>
<feature type="compositionally biased region" description="Polar residues" evidence="2">
    <location>
        <begin position="254"/>
        <end position="274"/>
    </location>
</feature>
<feature type="region of interest" description="Disordered" evidence="2">
    <location>
        <begin position="222"/>
        <end position="274"/>
    </location>
</feature>
<evidence type="ECO:0000313" key="3">
    <source>
        <dbReference type="EMBL" id="KAL3795212.1"/>
    </source>
</evidence>
<feature type="compositionally biased region" description="Acidic residues" evidence="2">
    <location>
        <begin position="406"/>
        <end position="427"/>
    </location>
</feature>
<name>A0ABD3Q541_9STRA</name>
<feature type="region of interest" description="Disordered" evidence="2">
    <location>
        <begin position="406"/>
        <end position="430"/>
    </location>
</feature>
<accession>A0ABD3Q541</accession>
<evidence type="ECO:0000313" key="4">
    <source>
        <dbReference type="Proteomes" id="UP001516023"/>
    </source>
</evidence>
<keyword evidence="1" id="KW-0175">Coiled coil</keyword>
<feature type="coiled-coil region" evidence="1">
    <location>
        <begin position="992"/>
        <end position="1019"/>
    </location>
</feature>
<sequence>MDYLLTESEDPIVFRMSDVECEGRESVDIVDRQLVVDTVDFGGFDVVESEKGEDIDDASGTVSVSASDASVASVGGSIAGAGANAETVKEINLAFQSNSLVEENSVRDYSKMYEYIAGRSCNAGSDDGRDHLVSPVKKNEEDELSIGSVRSVKEMNDAVQLNVLGAYSVGNTAHSLRSSSPSHLDGVFLGQGSDCSAGNDEDKEPSLGVVEDFELDSISQRGLNFDEPCNDSTGPSCCDGENTDNSESKESAEVDSTSMDEPSFSTPVPTKSLTSVPTMSFSLDSPSDDRRFLISENPIVVTPIEHGDVILLCSHPAVSNSFAAQKDQGQEALKKKTDSDNASEVLTVDLQPKLMKSLGEGEKTDLPDLVSVDSDDSGGSQTSGSLWNGLDVRDFDDEIFNENVDEKEDANDFVASDDWEPNDDDSDSTCSQPFGCCTVNVEVKSAILSASEKRMKPKETCELRLPDKGMLDATSDAGTDIGSNSNSSSLLGSFYFRDDVAIHTISFLEQSESGSSDELRDCNAEVGPSVLGGQTCESLEESQDKDYTESYVACDNEPVHPLSECDDIFAEEKSDVSANLYESSGAPSVVSDNGETNYDGLNMFWTHEWFELTHDEQTDALREDFNDAFSSAGSDCQSLGDSLLDFGNVEYSETDTQSFVLRSPLETVAEEGTEEESEDETFHHKATSFVANTVNDKDCDSCLGGIKRELSMQDSVVFRTSRRTKKKYMQVRKWAVVKAKSNKPSKCSLHRIRKNLRVKNMNTIDEENAKKSFPSSEVDECVNKALELLAKRSVESLLEQPGGDETVLLNDQSSVSYSESSPCLTSLHHPNNCASQETKTDVDVIPHTISINSLVSKMSTTLSALSLTVDSSEYNDRDRLGILKDYLSPNAKESKMGEDMNGITNAPTIQDLTTKEDHCSIVSKSVTEEEHSYDEPVVEVIVTQEQHNHGNFAYENNKMPALNLCLDNLEPSQLDTLTQKLYYTNTELAETLAMTQCELEVANKKVEALALEKDELLISMGKFQYNESPTHRPGENDVKELLEWLGEKNDLLEL</sequence>
<feature type="compositionally biased region" description="Low complexity" evidence="2">
    <location>
        <begin position="367"/>
        <end position="386"/>
    </location>
</feature>
<evidence type="ECO:0000256" key="2">
    <source>
        <dbReference type="SAM" id="MobiDB-lite"/>
    </source>
</evidence>
<reference evidence="3 4" key="1">
    <citation type="journal article" date="2020" name="G3 (Bethesda)">
        <title>Improved Reference Genome for Cyclotella cryptica CCMP332, a Model for Cell Wall Morphogenesis, Salinity Adaptation, and Lipid Production in Diatoms (Bacillariophyta).</title>
        <authorList>
            <person name="Roberts W.R."/>
            <person name="Downey K.M."/>
            <person name="Ruck E.C."/>
            <person name="Traller J.C."/>
            <person name="Alverson A.J."/>
        </authorList>
    </citation>
    <scope>NUCLEOTIDE SEQUENCE [LARGE SCALE GENOMIC DNA]</scope>
    <source>
        <strain evidence="3 4">CCMP332</strain>
    </source>
</reference>
<dbReference type="Proteomes" id="UP001516023">
    <property type="component" value="Unassembled WGS sequence"/>
</dbReference>